<feature type="region of interest" description="Disordered" evidence="1">
    <location>
        <begin position="36"/>
        <end position="58"/>
    </location>
</feature>
<evidence type="ECO:0000313" key="3">
    <source>
        <dbReference type="Proteomes" id="UP001187192"/>
    </source>
</evidence>
<gene>
    <name evidence="2" type="ORF">TIFTF001_009576</name>
</gene>
<dbReference type="AlphaFoldDB" id="A0AA88D2Q1"/>
<feature type="compositionally biased region" description="Low complexity" evidence="1">
    <location>
        <begin position="47"/>
        <end position="58"/>
    </location>
</feature>
<evidence type="ECO:0000313" key="2">
    <source>
        <dbReference type="EMBL" id="GMN40346.1"/>
    </source>
</evidence>
<evidence type="ECO:0000256" key="1">
    <source>
        <dbReference type="SAM" id="MobiDB-lite"/>
    </source>
</evidence>
<accession>A0AA88D2Q1</accession>
<reference evidence="2" key="1">
    <citation type="submission" date="2023-07" db="EMBL/GenBank/DDBJ databases">
        <title>draft genome sequence of fig (Ficus carica).</title>
        <authorList>
            <person name="Takahashi T."/>
            <person name="Nishimura K."/>
        </authorList>
    </citation>
    <scope>NUCLEOTIDE SEQUENCE</scope>
</reference>
<dbReference type="EMBL" id="BTGU01000011">
    <property type="protein sequence ID" value="GMN40346.1"/>
    <property type="molecule type" value="Genomic_DNA"/>
</dbReference>
<dbReference type="Proteomes" id="UP001187192">
    <property type="component" value="Unassembled WGS sequence"/>
</dbReference>
<keyword evidence="3" id="KW-1185">Reference proteome</keyword>
<organism evidence="2 3">
    <name type="scientific">Ficus carica</name>
    <name type="common">Common fig</name>
    <dbReference type="NCBI Taxonomy" id="3494"/>
    <lineage>
        <taxon>Eukaryota</taxon>
        <taxon>Viridiplantae</taxon>
        <taxon>Streptophyta</taxon>
        <taxon>Embryophyta</taxon>
        <taxon>Tracheophyta</taxon>
        <taxon>Spermatophyta</taxon>
        <taxon>Magnoliopsida</taxon>
        <taxon>eudicotyledons</taxon>
        <taxon>Gunneridae</taxon>
        <taxon>Pentapetalae</taxon>
        <taxon>rosids</taxon>
        <taxon>fabids</taxon>
        <taxon>Rosales</taxon>
        <taxon>Moraceae</taxon>
        <taxon>Ficeae</taxon>
        <taxon>Ficus</taxon>
    </lineage>
</organism>
<name>A0AA88D2Q1_FICCA</name>
<protein>
    <submittedName>
        <fullName evidence="2">Uncharacterized protein</fullName>
    </submittedName>
</protein>
<proteinExistence type="predicted"/>
<comment type="caution">
    <text evidence="2">The sequence shown here is derived from an EMBL/GenBank/DDBJ whole genome shotgun (WGS) entry which is preliminary data.</text>
</comment>
<sequence>MRRPTVKTQSEFSKAKAWPFLTRLARTEMGNSLTRLSQATPHPVPLVPSEVSPSPSTIPEDVKDQFRNYCTHSKENFLVFENESKELAKEFNMQDVVKTIAIPQLLNSCYSAVAEVEKTQLLL</sequence>